<dbReference type="Pfam" id="PF00672">
    <property type="entry name" value="HAMP"/>
    <property type="match status" value="1"/>
</dbReference>
<evidence type="ECO:0000259" key="15">
    <source>
        <dbReference type="PROSITE" id="PS50109"/>
    </source>
</evidence>
<dbReference type="Proteomes" id="UP000282076">
    <property type="component" value="Unassembled WGS sequence"/>
</dbReference>
<evidence type="ECO:0000256" key="9">
    <source>
        <dbReference type="ARBA" id="ARBA00022777"/>
    </source>
</evidence>
<dbReference type="SUPFAM" id="SSF55874">
    <property type="entry name" value="ATPase domain of HSP90 chaperone/DNA topoisomerase II/histidine kinase"/>
    <property type="match status" value="1"/>
</dbReference>
<keyword evidence="13 14" id="KW-0472">Membrane</keyword>
<evidence type="ECO:0000259" key="16">
    <source>
        <dbReference type="PROSITE" id="PS50112"/>
    </source>
</evidence>
<dbReference type="PROSITE" id="PS50112">
    <property type="entry name" value="PAS"/>
    <property type="match status" value="1"/>
</dbReference>
<feature type="domain" description="HAMP" evidence="17">
    <location>
        <begin position="293"/>
        <end position="348"/>
    </location>
</feature>
<dbReference type="SUPFAM" id="SSF55785">
    <property type="entry name" value="PYP-like sensor domain (PAS domain)"/>
    <property type="match status" value="1"/>
</dbReference>
<evidence type="ECO:0000313" key="18">
    <source>
        <dbReference type="EMBL" id="RKP48758.1"/>
    </source>
</evidence>
<dbReference type="InterPro" id="IPR033479">
    <property type="entry name" value="dCache_1"/>
</dbReference>
<evidence type="ECO:0000256" key="7">
    <source>
        <dbReference type="ARBA" id="ARBA00022692"/>
    </source>
</evidence>
<evidence type="ECO:0000256" key="3">
    <source>
        <dbReference type="ARBA" id="ARBA00012438"/>
    </source>
</evidence>
<dbReference type="SUPFAM" id="SSF47384">
    <property type="entry name" value="Homodimeric domain of signal transducing histidine kinase"/>
    <property type="match status" value="1"/>
</dbReference>
<dbReference type="GO" id="GO:0000155">
    <property type="term" value="F:phosphorelay sensor kinase activity"/>
    <property type="evidence" value="ECO:0007669"/>
    <property type="project" value="InterPro"/>
</dbReference>
<evidence type="ECO:0000256" key="5">
    <source>
        <dbReference type="ARBA" id="ARBA00022553"/>
    </source>
</evidence>
<sequence length="681" mass="77192">MKMTRKYLLVFILVLVFPTLAIHQGIVRYSEKVMQRNIIENNEIMAELIVNRMNSEINDVVSQLQLVAGLSDQHALDLPAAYARAKQAISKSTIIQSIYFLDTDKRMKFEAPFRPQIEGVDFEYPKFDHVKWSYTYVVSGLISNVRSEKSVTVAIPVFYDDRRFQGALVAELSRNFLSNILRSTSETREGFGFMIDDEGRVIASTADDDWNLDFSGEPIVKLLLRGDSGSVQEAYRGTQSVMTYQTMRENWGLALGVPERFAFAPVQTLSTALTYSYLCFFAFIICLILIGGRQIIVPILRLTKFAQRIQSQKAQASLPEPLMKRKDEIGELIRALQDMSERVNRSHRFQQEIIEGIPYALITINGRGEVTRVNRKWVNMFGSSESEWEGKRLSELPAYDFLTMRAEEQEATWTGADGASRILKVVSASFYDGVLAVVQDISQIRMLEAHVKQSEQLALIGQITTGIAHELKNPLAVLSSSSELLKEELELSPDSEWVPTLVNDIDGEIGRMTSIVNEFLTLARTKQEKAGPAHLDRLLDRVLHLLRIKFNEKKIEIKREFESDVPVIEGNTNKLIQVFLNLIVNSMEAMPEGGKIVIRIGSTEREVWTEIADEGEGISEEHLRWLFNPFFSTKEQGSGLGLSIARDIMTEHGGSMDIYSEPNKGTTVRCRFPRKTKEEHE</sequence>
<dbReference type="InterPro" id="IPR036890">
    <property type="entry name" value="HATPase_C_sf"/>
</dbReference>
<keyword evidence="7 14" id="KW-0812">Transmembrane</keyword>
<evidence type="ECO:0000256" key="10">
    <source>
        <dbReference type="ARBA" id="ARBA00022840"/>
    </source>
</evidence>
<dbReference type="CDD" id="cd00082">
    <property type="entry name" value="HisKA"/>
    <property type="match status" value="1"/>
</dbReference>
<dbReference type="Pfam" id="PF02518">
    <property type="entry name" value="HATPase_c"/>
    <property type="match status" value="1"/>
</dbReference>
<feature type="domain" description="PAS" evidence="16">
    <location>
        <begin position="346"/>
        <end position="402"/>
    </location>
</feature>
<evidence type="ECO:0000256" key="12">
    <source>
        <dbReference type="ARBA" id="ARBA00023012"/>
    </source>
</evidence>
<dbReference type="PANTHER" id="PTHR43065">
    <property type="entry name" value="SENSOR HISTIDINE KINASE"/>
    <property type="match status" value="1"/>
</dbReference>
<dbReference type="EC" id="2.7.13.3" evidence="3"/>
<dbReference type="Gene3D" id="1.10.287.130">
    <property type="match status" value="1"/>
</dbReference>
<keyword evidence="8" id="KW-0547">Nucleotide-binding</keyword>
<dbReference type="EMBL" id="RBZM01000009">
    <property type="protein sequence ID" value="RKP48758.1"/>
    <property type="molecule type" value="Genomic_DNA"/>
</dbReference>
<evidence type="ECO:0000256" key="14">
    <source>
        <dbReference type="SAM" id="Phobius"/>
    </source>
</evidence>
<evidence type="ECO:0000256" key="6">
    <source>
        <dbReference type="ARBA" id="ARBA00022679"/>
    </source>
</evidence>
<dbReference type="PRINTS" id="PR00344">
    <property type="entry name" value="BCTRLSENSOR"/>
</dbReference>
<evidence type="ECO:0000256" key="13">
    <source>
        <dbReference type="ARBA" id="ARBA00023136"/>
    </source>
</evidence>
<dbReference type="InterPro" id="IPR003594">
    <property type="entry name" value="HATPase_dom"/>
</dbReference>
<organism evidence="18 19">
    <name type="scientific">Cohnella endophytica</name>
    <dbReference type="NCBI Taxonomy" id="2419778"/>
    <lineage>
        <taxon>Bacteria</taxon>
        <taxon>Bacillati</taxon>
        <taxon>Bacillota</taxon>
        <taxon>Bacilli</taxon>
        <taxon>Bacillales</taxon>
        <taxon>Paenibacillaceae</taxon>
        <taxon>Cohnella</taxon>
    </lineage>
</organism>
<dbReference type="Gene3D" id="6.10.340.10">
    <property type="match status" value="1"/>
</dbReference>
<dbReference type="PROSITE" id="PS50885">
    <property type="entry name" value="HAMP"/>
    <property type="match status" value="1"/>
</dbReference>
<keyword evidence="9" id="KW-0418">Kinase</keyword>
<evidence type="ECO:0000256" key="2">
    <source>
        <dbReference type="ARBA" id="ARBA00004651"/>
    </source>
</evidence>
<dbReference type="Pfam" id="PF13188">
    <property type="entry name" value="PAS_8"/>
    <property type="match status" value="1"/>
</dbReference>
<dbReference type="Pfam" id="PF02743">
    <property type="entry name" value="dCache_1"/>
    <property type="match status" value="1"/>
</dbReference>
<dbReference type="InterPro" id="IPR005467">
    <property type="entry name" value="His_kinase_dom"/>
</dbReference>
<accession>A0A494XE18</accession>
<evidence type="ECO:0000256" key="4">
    <source>
        <dbReference type="ARBA" id="ARBA00022475"/>
    </source>
</evidence>
<dbReference type="PROSITE" id="PS50109">
    <property type="entry name" value="HIS_KIN"/>
    <property type="match status" value="1"/>
</dbReference>
<dbReference type="CDD" id="cd06225">
    <property type="entry name" value="HAMP"/>
    <property type="match status" value="1"/>
</dbReference>
<proteinExistence type="predicted"/>
<dbReference type="SMART" id="SM00388">
    <property type="entry name" value="HisKA"/>
    <property type="match status" value="1"/>
</dbReference>
<keyword evidence="6" id="KW-0808">Transferase</keyword>
<keyword evidence="11 14" id="KW-1133">Transmembrane helix</keyword>
<protein>
    <recommendedName>
        <fullName evidence="3">histidine kinase</fullName>
        <ecNumber evidence="3">2.7.13.3</ecNumber>
    </recommendedName>
</protein>
<dbReference type="SMART" id="SM00387">
    <property type="entry name" value="HATPase_c"/>
    <property type="match status" value="1"/>
</dbReference>
<reference evidence="18 19" key="1">
    <citation type="submission" date="2018-10" db="EMBL/GenBank/DDBJ databases">
        <title>Cohnella sp. M2MS4P-1, whole genome shotgun sequence.</title>
        <authorList>
            <person name="Tuo L."/>
        </authorList>
    </citation>
    <scope>NUCLEOTIDE SEQUENCE [LARGE SCALE GENOMIC DNA]</scope>
    <source>
        <strain evidence="18 19">M2MS4P-1</strain>
    </source>
</reference>
<dbReference type="CDD" id="cd00130">
    <property type="entry name" value="PAS"/>
    <property type="match status" value="1"/>
</dbReference>
<dbReference type="PANTHER" id="PTHR43065:SF10">
    <property type="entry name" value="PEROXIDE STRESS-ACTIVATED HISTIDINE KINASE MAK3"/>
    <property type="match status" value="1"/>
</dbReference>
<dbReference type="Gene3D" id="3.30.450.20">
    <property type="entry name" value="PAS domain"/>
    <property type="match status" value="3"/>
</dbReference>
<feature type="transmembrane region" description="Helical" evidence="14">
    <location>
        <begin position="275"/>
        <end position="300"/>
    </location>
</feature>
<keyword evidence="12" id="KW-0902">Two-component regulatory system</keyword>
<evidence type="ECO:0000259" key="17">
    <source>
        <dbReference type="PROSITE" id="PS50885"/>
    </source>
</evidence>
<evidence type="ECO:0000256" key="8">
    <source>
        <dbReference type="ARBA" id="ARBA00022741"/>
    </source>
</evidence>
<dbReference type="Gene3D" id="3.30.565.10">
    <property type="entry name" value="Histidine kinase-like ATPase, C-terminal domain"/>
    <property type="match status" value="1"/>
</dbReference>
<keyword evidence="19" id="KW-1185">Reference proteome</keyword>
<comment type="catalytic activity">
    <reaction evidence="1">
        <text>ATP + protein L-histidine = ADP + protein N-phospho-L-histidine.</text>
        <dbReference type="EC" id="2.7.13.3"/>
    </reaction>
</comment>
<dbReference type="InterPro" id="IPR036097">
    <property type="entry name" value="HisK_dim/P_sf"/>
</dbReference>
<dbReference type="GO" id="GO:0005524">
    <property type="term" value="F:ATP binding"/>
    <property type="evidence" value="ECO:0007669"/>
    <property type="project" value="UniProtKB-KW"/>
</dbReference>
<comment type="subcellular location">
    <subcellularLocation>
        <location evidence="2">Cell membrane</location>
        <topology evidence="2">Multi-pass membrane protein</topology>
    </subcellularLocation>
</comment>
<dbReference type="SMART" id="SM00091">
    <property type="entry name" value="PAS"/>
    <property type="match status" value="1"/>
</dbReference>
<dbReference type="AlphaFoldDB" id="A0A494XE18"/>
<evidence type="ECO:0000256" key="1">
    <source>
        <dbReference type="ARBA" id="ARBA00000085"/>
    </source>
</evidence>
<evidence type="ECO:0000313" key="19">
    <source>
        <dbReference type="Proteomes" id="UP000282076"/>
    </source>
</evidence>
<dbReference type="SUPFAM" id="SSF158472">
    <property type="entry name" value="HAMP domain-like"/>
    <property type="match status" value="1"/>
</dbReference>
<feature type="domain" description="Histidine kinase" evidence="15">
    <location>
        <begin position="466"/>
        <end position="676"/>
    </location>
</feature>
<dbReference type="CDD" id="cd18773">
    <property type="entry name" value="PDC1_HK_sensor"/>
    <property type="match status" value="1"/>
</dbReference>
<keyword evidence="5" id="KW-0597">Phosphoprotein</keyword>
<dbReference type="GO" id="GO:0005886">
    <property type="term" value="C:plasma membrane"/>
    <property type="evidence" value="ECO:0007669"/>
    <property type="project" value="UniProtKB-SubCell"/>
</dbReference>
<dbReference type="InterPro" id="IPR003660">
    <property type="entry name" value="HAMP_dom"/>
</dbReference>
<dbReference type="Pfam" id="PF00512">
    <property type="entry name" value="HisKA"/>
    <property type="match status" value="1"/>
</dbReference>
<dbReference type="InterPro" id="IPR003661">
    <property type="entry name" value="HisK_dim/P_dom"/>
</dbReference>
<evidence type="ECO:0000256" key="11">
    <source>
        <dbReference type="ARBA" id="ARBA00022989"/>
    </source>
</evidence>
<dbReference type="SMART" id="SM00304">
    <property type="entry name" value="HAMP"/>
    <property type="match status" value="1"/>
</dbReference>
<name>A0A494XE18_9BACL</name>
<dbReference type="InterPro" id="IPR000014">
    <property type="entry name" value="PAS"/>
</dbReference>
<comment type="caution">
    <text evidence="18">The sequence shown here is derived from an EMBL/GenBank/DDBJ whole genome shotgun (WGS) entry which is preliminary data.</text>
</comment>
<dbReference type="InterPro" id="IPR004358">
    <property type="entry name" value="Sig_transdc_His_kin-like_C"/>
</dbReference>
<gene>
    <name evidence="18" type="ORF">D7Z26_20480</name>
</gene>
<keyword evidence="4" id="KW-1003">Cell membrane</keyword>
<keyword evidence="10" id="KW-0067">ATP-binding</keyword>
<dbReference type="InterPro" id="IPR035965">
    <property type="entry name" value="PAS-like_dom_sf"/>
</dbReference>